<accession>A0ACA9K6C0</accession>
<name>A0ACA9K6C0_9GLOM</name>
<reference evidence="1" key="1">
    <citation type="submission" date="2021-06" db="EMBL/GenBank/DDBJ databases">
        <authorList>
            <person name="Kallberg Y."/>
            <person name="Tangrot J."/>
            <person name="Rosling A."/>
        </authorList>
    </citation>
    <scope>NUCLEOTIDE SEQUENCE</scope>
    <source>
        <strain evidence="1">28 12/20/2015</strain>
    </source>
</reference>
<dbReference type="EMBL" id="CAJVPW010000467">
    <property type="protein sequence ID" value="CAG8455122.1"/>
    <property type="molecule type" value="Genomic_DNA"/>
</dbReference>
<evidence type="ECO:0000313" key="2">
    <source>
        <dbReference type="Proteomes" id="UP000789366"/>
    </source>
</evidence>
<proteinExistence type="predicted"/>
<keyword evidence="2" id="KW-1185">Reference proteome</keyword>
<protein>
    <submittedName>
        <fullName evidence="1">15935_t:CDS:1</fullName>
    </submittedName>
</protein>
<gene>
    <name evidence="1" type="ORF">SPELUC_LOCUS1003</name>
</gene>
<dbReference type="Proteomes" id="UP000789366">
    <property type="component" value="Unassembled WGS sequence"/>
</dbReference>
<sequence>MPEVGVYPSQEINAFATGPAGNTLIAFSSNLINTMSLSEIRGVVGHELSHLIHYDIARILVVQGIFDVLHFVLCVLIASWLFRPSDEERGTGELNIVKFILKWIFFEILSAIMRLGGILLVLWYTRKRELAADKRGAEIDENTKATGEPNSVSLLKFNPEKKKRGLLELFRTHPRLEERIERLEKLKKQQKLLDMRKETETKTKTQGLQQEPKKEEVDIYLEGEKIPLANLHPPEIETEENNFTLLNMPPGHPARAMQDTFYLNHNLLLRTHTTTIQP</sequence>
<comment type="caution">
    <text evidence="1">The sequence shown here is derived from an EMBL/GenBank/DDBJ whole genome shotgun (WGS) entry which is preliminary data.</text>
</comment>
<organism evidence="1 2">
    <name type="scientific">Cetraspora pellucida</name>
    <dbReference type="NCBI Taxonomy" id="1433469"/>
    <lineage>
        <taxon>Eukaryota</taxon>
        <taxon>Fungi</taxon>
        <taxon>Fungi incertae sedis</taxon>
        <taxon>Mucoromycota</taxon>
        <taxon>Glomeromycotina</taxon>
        <taxon>Glomeromycetes</taxon>
        <taxon>Diversisporales</taxon>
        <taxon>Gigasporaceae</taxon>
        <taxon>Cetraspora</taxon>
    </lineage>
</organism>
<evidence type="ECO:0000313" key="1">
    <source>
        <dbReference type="EMBL" id="CAG8455122.1"/>
    </source>
</evidence>